<dbReference type="InterPro" id="IPR036163">
    <property type="entry name" value="HMA_dom_sf"/>
</dbReference>
<dbReference type="PANTHER" id="PTHR46932:SF12">
    <property type="entry name" value="HEAVY METAL-ASSOCIATED ISOPRENYLATED PLANT PROTEIN 47"/>
    <property type="match status" value="1"/>
</dbReference>
<comment type="caution">
    <text evidence="2">The sequence shown here is derived from an EMBL/GenBank/DDBJ whole genome shotgun (WGS) entry which is preliminary data.</text>
</comment>
<organism evidence="2 3">
    <name type="scientific">Nelumbo nucifera</name>
    <name type="common">Sacred lotus</name>
    <dbReference type="NCBI Taxonomy" id="4432"/>
    <lineage>
        <taxon>Eukaryota</taxon>
        <taxon>Viridiplantae</taxon>
        <taxon>Streptophyta</taxon>
        <taxon>Embryophyta</taxon>
        <taxon>Tracheophyta</taxon>
        <taxon>Spermatophyta</taxon>
        <taxon>Magnoliopsida</taxon>
        <taxon>Proteales</taxon>
        <taxon>Nelumbonaceae</taxon>
        <taxon>Nelumbo</taxon>
    </lineage>
</organism>
<dbReference type="Proteomes" id="UP000607653">
    <property type="component" value="Unassembled WGS sequence"/>
</dbReference>
<accession>A0A822Z110</accession>
<dbReference type="EMBL" id="DUZY01000005">
    <property type="protein sequence ID" value="DAD40084.1"/>
    <property type="molecule type" value="Genomic_DNA"/>
</dbReference>
<keyword evidence="3" id="KW-1185">Reference proteome</keyword>
<dbReference type="PANTHER" id="PTHR46932">
    <property type="entry name" value="HEAVY METAL-ASSOCIATED ISOPRENYLATED PLANT PROTEIN 47"/>
    <property type="match status" value="1"/>
</dbReference>
<name>A0A822Z110_NELNU</name>
<dbReference type="GO" id="GO:0046872">
    <property type="term" value="F:metal ion binding"/>
    <property type="evidence" value="ECO:0007669"/>
    <property type="project" value="InterPro"/>
</dbReference>
<dbReference type="PROSITE" id="PS50846">
    <property type="entry name" value="HMA_2"/>
    <property type="match status" value="1"/>
</dbReference>
<protein>
    <recommendedName>
        <fullName evidence="1">HMA domain-containing protein</fullName>
    </recommendedName>
</protein>
<dbReference type="AlphaFoldDB" id="A0A822Z110"/>
<feature type="domain" description="HMA" evidence="1">
    <location>
        <begin position="2"/>
        <end position="70"/>
    </location>
</feature>
<gene>
    <name evidence="2" type="ORF">HUJ06_014407</name>
</gene>
<reference evidence="2 3" key="1">
    <citation type="journal article" date="2020" name="Mol. Biol. Evol.">
        <title>Distinct Expression and Methylation Patterns for Genes with Different Fates following a Single Whole-Genome Duplication in Flowering Plants.</title>
        <authorList>
            <person name="Shi T."/>
            <person name="Rahmani R.S."/>
            <person name="Gugger P.F."/>
            <person name="Wang M."/>
            <person name="Li H."/>
            <person name="Zhang Y."/>
            <person name="Li Z."/>
            <person name="Wang Q."/>
            <person name="Van de Peer Y."/>
            <person name="Marchal K."/>
            <person name="Chen J."/>
        </authorList>
    </citation>
    <scope>NUCLEOTIDE SEQUENCE [LARGE SCALE GENOMIC DNA]</scope>
    <source>
        <tissue evidence="2">Leaf</tissue>
    </source>
</reference>
<dbReference type="InterPro" id="IPR042885">
    <property type="entry name" value="HIPP47/16"/>
</dbReference>
<proteinExistence type="predicted"/>
<dbReference type="SUPFAM" id="SSF55008">
    <property type="entry name" value="HMA, heavy metal-associated domain"/>
    <property type="match status" value="1"/>
</dbReference>
<sequence length="181" mass="19656">MKQKIVIKVDMHCDDCRHKAMRIAAEAYGVISVKLDDSKDKLEVVGNEVDTTCLTNILRKKVGYAVLITIEEVKPPKPPETKPKPDDCPNCIIVCPPGCCCVICVGKKEKVCPQPPTPTPCPKPCPPGCCCIICIHTKVQPAPTPPSPSPPCPYNRCPPGCCYCQVQVTVNDITQPNCSIM</sequence>
<dbReference type="InterPro" id="IPR006121">
    <property type="entry name" value="HMA_dom"/>
</dbReference>
<dbReference type="Gene3D" id="3.30.70.100">
    <property type="match status" value="1"/>
</dbReference>
<evidence type="ECO:0000313" key="3">
    <source>
        <dbReference type="Proteomes" id="UP000607653"/>
    </source>
</evidence>
<evidence type="ECO:0000313" key="2">
    <source>
        <dbReference type="EMBL" id="DAD40084.1"/>
    </source>
</evidence>
<evidence type="ECO:0000259" key="1">
    <source>
        <dbReference type="PROSITE" id="PS50846"/>
    </source>
</evidence>